<dbReference type="GO" id="GO:0016567">
    <property type="term" value="P:protein ubiquitination"/>
    <property type="evidence" value="ECO:0007669"/>
    <property type="project" value="TreeGrafter"/>
</dbReference>
<dbReference type="GO" id="GO:0061630">
    <property type="term" value="F:ubiquitin protein ligase activity"/>
    <property type="evidence" value="ECO:0007669"/>
    <property type="project" value="TreeGrafter"/>
</dbReference>
<sequence length="228" mass="25512">MADIFFGTPVGIREEQCFASRKELIEADLHRYTVHGIDGNGNEGASAIVLSDGYEDDEDWGDYIIYTGHGGNDSSSKKQVDHQSWDSPGNKGLVVSQQRQLPVRVIRGFKHKSKLSPISGYKYGGLYRVVDHWEDRGKSGYIICRFKLVKEEILEKDYTASVGNGVMVLLKSPGRDSKWFSIGVDAPRAQRISSESKMAQLLTNKKVGDTIDFGNGFEILEIRKYLSK</sequence>
<dbReference type="GO" id="GO:0044027">
    <property type="term" value="P:negative regulation of gene expression via chromosomal CpG island methylation"/>
    <property type="evidence" value="ECO:0007669"/>
    <property type="project" value="TreeGrafter"/>
</dbReference>
<dbReference type="Proteomes" id="UP000474630">
    <property type="component" value="Chromosome"/>
</dbReference>
<dbReference type="InterPro" id="IPR015947">
    <property type="entry name" value="PUA-like_sf"/>
</dbReference>
<protein>
    <recommendedName>
        <fullName evidence="2">YDG domain-containing protein</fullName>
    </recommendedName>
</protein>
<feature type="compositionally biased region" description="Basic and acidic residues" evidence="1">
    <location>
        <begin position="75"/>
        <end position="84"/>
    </location>
</feature>
<accession>A0A6C0R8H0</accession>
<dbReference type="SMART" id="SM00466">
    <property type="entry name" value="SRA"/>
    <property type="match status" value="1"/>
</dbReference>
<gene>
    <name evidence="3" type="ORF">G0Q07_01410</name>
</gene>
<reference evidence="3 4" key="1">
    <citation type="submission" date="2020-02" db="EMBL/GenBank/DDBJ databases">
        <title>Genome sequencing for Draconibacterium sp. strain M1.</title>
        <authorList>
            <person name="Park S.-J."/>
        </authorList>
    </citation>
    <scope>NUCLEOTIDE SEQUENCE [LARGE SCALE GENOMIC DNA]</scope>
    <source>
        <strain evidence="3 4">M1</strain>
    </source>
</reference>
<dbReference type="RefSeq" id="WP_163344401.1">
    <property type="nucleotide sequence ID" value="NZ_CP048409.1"/>
</dbReference>
<dbReference type="PANTHER" id="PTHR14140">
    <property type="entry name" value="E3 UBIQUITIN-PROTEIN LIGASE UHRF-RELATED"/>
    <property type="match status" value="1"/>
</dbReference>
<feature type="region of interest" description="Disordered" evidence="1">
    <location>
        <begin position="72"/>
        <end position="91"/>
    </location>
</feature>
<dbReference type="EMBL" id="CP048409">
    <property type="protein sequence ID" value="QIA06469.1"/>
    <property type="molecule type" value="Genomic_DNA"/>
</dbReference>
<dbReference type="Gene3D" id="2.30.280.10">
    <property type="entry name" value="SRA-YDG"/>
    <property type="match status" value="1"/>
</dbReference>
<dbReference type="Pfam" id="PF02182">
    <property type="entry name" value="SAD_SRA"/>
    <property type="match status" value="1"/>
</dbReference>
<evidence type="ECO:0000313" key="3">
    <source>
        <dbReference type="EMBL" id="QIA06469.1"/>
    </source>
</evidence>
<name>A0A6C0R8H0_9BACT</name>
<dbReference type="PROSITE" id="PS51015">
    <property type="entry name" value="YDG"/>
    <property type="match status" value="1"/>
</dbReference>
<dbReference type="InterPro" id="IPR003105">
    <property type="entry name" value="SRA_YDG"/>
</dbReference>
<dbReference type="SUPFAM" id="SSF88697">
    <property type="entry name" value="PUA domain-like"/>
    <property type="match status" value="1"/>
</dbReference>
<dbReference type="AlphaFoldDB" id="A0A6C0R8H0"/>
<keyword evidence="4" id="KW-1185">Reference proteome</keyword>
<organism evidence="3 4">
    <name type="scientific">Draconibacterium halophilum</name>
    <dbReference type="NCBI Taxonomy" id="2706887"/>
    <lineage>
        <taxon>Bacteria</taxon>
        <taxon>Pseudomonadati</taxon>
        <taxon>Bacteroidota</taxon>
        <taxon>Bacteroidia</taxon>
        <taxon>Marinilabiliales</taxon>
        <taxon>Prolixibacteraceae</taxon>
        <taxon>Draconibacterium</taxon>
    </lineage>
</organism>
<evidence type="ECO:0000259" key="2">
    <source>
        <dbReference type="PROSITE" id="PS51015"/>
    </source>
</evidence>
<dbReference type="InterPro" id="IPR045134">
    <property type="entry name" value="UHRF1/2-like"/>
</dbReference>
<dbReference type="InterPro" id="IPR036987">
    <property type="entry name" value="SRA-YDG_sf"/>
</dbReference>
<dbReference type="KEGG" id="drc:G0Q07_01410"/>
<feature type="domain" description="YDG" evidence="2">
    <location>
        <begin position="7"/>
        <end position="150"/>
    </location>
</feature>
<evidence type="ECO:0000256" key="1">
    <source>
        <dbReference type="SAM" id="MobiDB-lite"/>
    </source>
</evidence>
<evidence type="ECO:0000313" key="4">
    <source>
        <dbReference type="Proteomes" id="UP000474630"/>
    </source>
</evidence>
<proteinExistence type="predicted"/>
<dbReference type="PANTHER" id="PTHR14140:SF27">
    <property type="entry name" value="OS04G0289800 PROTEIN"/>
    <property type="match status" value="1"/>
</dbReference>